<evidence type="ECO:0000256" key="2">
    <source>
        <dbReference type="ARBA" id="ARBA00022450"/>
    </source>
</evidence>
<organism evidence="5 6">
    <name type="scientific">Gloeothece verrucosa (strain PCC 7822)</name>
    <name type="common">Cyanothece sp. (strain PCC 7822)</name>
    <dbReference type="NCBI Taxonomy" id="497965"/>
    <lineage>
        <taxon>Bacteria</taxon>
        <taxon>Bacillati</taxon>
        <taxon>Cyanobacteriota</taxon>
        <taxon>Cyanophyceae</taxon>
        <taxon>Oscillatoriophycideae</taxon>
        <taxon>Chroococcales</taxon>
        <taxon>Aphanothecaceae</taxon>
        <taxon>Gloeothece</taxon>
        <taxon>Gloeothece verrucosa</taxon>
    </lineage>
</organism>
<dbReference type="SUPFAM" id="SSF47336">
    <property type="entry name" value="ACP-like"/>
    <property type="match status" value="1"/>
</dbReference>
<name>E0ULB1_GLOV7</name>
<proteinExistence type="predicted"/>
<dbReference type="GO" id="GO:0043041">
    <property type="term" value="P:amino acid activation for nonribosomal peptide biosynthetic process"/>
    <property type="evidence" value="ECO:0007669"/>
    <property type="project" value="TreeGrafter"/>
</dbReference>
<dbReference type="CDD" id="cd19531">
    <property type="entry name" value="LCL_NRPS-like"/>
    <property type="match status" value="1"/>
</dbReference>
<comment type="cofactor">
    <cofactor evidence="1">
        <name>pantetheine 4'-phosphate</name>
        <dbReference type="ChEBI" id="CHEBI:47942"/>
    </cofactor>
</comment>
<dbReference type="GO" id="GO:0031177">
    <property type="term" value="F:phosphopantetheine binding"/>
    <property type="evidence" value="ECO:0007669"/>
    <property type="project" value="TreeGrafter"/>
</dbReference>
<dbReference type="InterPro" id="IPR001031">
    <property type="entry name" value="Thioesterase"/>
</dbReference>
<dbReference type="PANTHER" id="PTHR45527:SF1">
    <property type="entry name" value="FATTY ACID SYNTHASE"/>
    <property type="match status" value="1"/>
</dbReference>
<dbReference type="SUPFAM" id="SSF53474">
    <property type="entry name" value="alpha/beta-Hydrolases"/>
    <property type="match status" value="1"/>
</dbReference>
<evidence type="ECO:0000259" key="4">
    <source>
        <dbReference type="PROSITE" id="PS50075"/>
    </source>
</evidence>
<dbReference type="Gene3D" id="3.40.50.1820">
    <property type="entry name" value="alpha/beta hydrolase"/>
    <property type="match status" value="1"/>
</dbReference>
<dbReference type="InterPro" id="IPR029058">
    <property type="entry name" value="AB_hydrolase_fold"/>
</dbReference>
<dbReference type="GO" id="GO:0003824">
    <property type="term" value="F:catalytic activity"/>
    <property type="evidence" value="ECO:0007669"/>
    <property type="project" value="InterPro"/>
</dbReference>
<dbReference type="PROSITE" id="PS50075">
    <property type="entry name" value="CARRIER"/>
    <property type="match status" value="1"/>
</dbReference>
<dbReference type="InterPro" id="IPR036736">
    <property type="entry name" value="ACP-like_sf"/>
</dbReference>
<dbReference type="Gene3D" id="3.30.559.30">
    <property type="entry name" value="Nonribosomal peptide synthetase, condensation domain"/>
    <property type="match status" value="1"/>
</dbReference>
<evidence type="ECO:0000256" key="1">
    <source>
        <dbReference type="ARBA" id="ARBA00001957"/>
    </source>
</evidence>
<dbReference type="Proteomes" id="UP000008206">
    <property type="component" value="Plasmid Cy782201"/>
</dbReference>
<dbReference type="GO" id="GO:0005737">
    <property type="term" value="C:cytoplasm"/>
    <property type="evidence" value="ECO:0007669"/>
    <property type="project" value="TreeGrafter"/>
</dbReference>
<dbReference type="KEGG" id="cyj:Cyan7822_5887"/>
<dbReference type="FunFam" id="3.30.559.10:FF:000012">
    <property type="entry name" value="Non-ribosomal peptide synthetase"/>
    <property type="match status" value="1"/>
</dbReference>
<keyword evidence="5" id="KW-0614">Plasmid</keyword>
<geneLocation type="plasmid" evidence="5 6">
    <name>Cy782201</name>
</geneLocation>
<reference evidence="6" key="1">
    <citation type="journal article" date="2011" name="MBio">
        <title>Novel metabolic attributes of the genus Cyanothece, comprising a group of unicellular nitrogen-fixing Cyanobacteria.</title>
        <authorList>
            <person name="Bandyopadhyay A."/>
            <person name="Elvitigala T."/>
            <person name="Welsh E."/>
            <person name="Stockel J."/>
            <person name="Liberton M."/>
            <person name="Min H."/>
            <person name="Sherman L.A."/>
            <person name="Pakrasi H.B."/>
        </authorList>
    </citation>
    <scope>NUCLEOTIDE SEQUENCE [LARGE SCALE GENOMIC DNA]</scope>
    <source>
        <strain evidence="6">PCC 7822</strain>
        <plasmid evidence="6">Cy782201</plasmid>
    </source>
</reference>
<dbReference type="InterPro" id="IPR001242">
    <property type="entry name" value="Condensation_dom"/>
</dbReference>
<evidence type="ECO:0000313" key="6">
    <source>
        <dbReference type="Proteomes" id="UP000008206"/>
    </source>
</evidence>
<dbReference type="InterPro" id="IPR006162">
    <property type="entry name" value="Ppantetheine_attach_site"/>
</dbReference>
<dbReference type="GO" id="GO:0044550">
    <property type="term" value="P:secondary metabolite biosynthetic process"/>
    <property type="evidence" value="ECO:0007669"/>
    <property type="project" value="TreeGrafter"/>
</dbReference>
<dbReference type="OrthoDB" id="9757559at2"/>
<dbReference type="RefSeq" id="WP_013334491.1">
    <property type="nucleotide sequence ID" value="NC_014533.1"/>
</dbReference>
<dbReference type="SUPFAM" id="SSF52777">
    <property type="entry name" value="CoA-dependent acyltransferases"/>
    <property type="match status" value="2"/>
</dbReference>
<protein>
    <submittedName>
        <fullName evidence="5">Condensation domain protein</fullName>
    </submittedName>
</protein>
<keyword evidence="2" id="KW-0596">Phosphopantetheine</keyword>
<keyword evidence="3" id="KW-0597">Phosphoprotein</keyword>
<keyword evidence="6" id="KW-1185">Reference proteome</keyword>
<dbReference type="InterPro" id="IPR023213">
    <property type="entry name" value="CAT-like_dom_sf"/>
</dbReference>
<dbReference type="EMBL" id="CP002199">
    <property type="protein sequence ID" value="ADN17741.1"/>
    <property type="molecule type" value="Genomic_DNA"/>
</dbReference>
<dbReference type="Gene3D" id="1.10.1200.10">
    <property type="entry name" value="ACP-like"/>
    <property type="match status" value="1"/>
</dbReference>
<dbReference type="Pfam" id="PF00550">
    <property type="entry name" value="PP-binding"/>
    <property type="match status" value="1"/>
</dbReference>
<dbReference type="PANTHER" id="PTHR45527">
    <property type="entry name" value="NONRIBOSOMAL PEPTIDE SYNTHETASE"/>
    <property type="match status" value="1"/>
</dbReference>
<dbReference type="InterPro" id="IPR009081">
    <property type="entry name" value="PP-bd_ACP"/>
</dbReference>
<dbReference type="AlphaFoldDB" id="E0ULB1"/>
<feature type="domain" description="Carrier" evidence="4">
    <location>
        <begin position="494"/>
        <end position="569"/>
    </location>
</feature>
<dbReference type="Gene3D" id="3.30.559.10">
    <property type="entry name" value="Chloramphenicol acetyltransferase-like domain"/>
    <property type="match status" value="1"/>
</dbReference>
<accession>E0ULB1</accession>
<dbReference type="GO" id="GO:0008610">
    <property type="term" value="P:lipid biosynthetic process"/>
    <property type="evidence" value="ECO:0007669"/>
    <property type="project" value="UniProtKB-ARBA"/>
</dbReference>
<evidence type="ECO:0000313" key="5">
    <source>
        <dbReference type="EMBL" id="ADN17741.1"/>
    </source>
</evidence>
<dbReference type="Pfam" id="PF00668">
    <property type="entry name" value="Condensation"/>
    <property type="match status" value="1"/>
</dbReference>
<dbReference type="Pfam" id="PF00975">
    <property type="entry name" value="Thioesterase"/>
    <property type="match status" value="1"/>
</dbReference>
<evidence type="ECO:0000256" key="3">
    <source>
        <dbReference type="ARBA" id="ARBA00022553"/>
    </source>
</evidence>
<sequence length="852" mass="96912">MKYTGNEIDKLSQTEKNFLLREMLEKKQSALFPLSLGQERVWFHAQLNPDSPVYNLAVTYNLKGPLNLIALEQSLQAIINRHQILRTIFLYNGQKPFQSILSNFSYTLSVIDLQNLPEDLRKKQAQNLLIEAARKPFNLTMSLLWSIQLIRCAEEEHILLLIMHHIISDGWSFYVLAEELNQLYKAFCEEKTSPLPDLPIQYVDFAQKQRDWLGCETSSALSSQQSEKQMAYWQKHLQGTISTLKLPVNRFQTNRFTRDLANYQSFQLSPSLTQALKALSKEQNVTLFMTLMASLQVLLHKYSGQEDIIICSPIAGRHRSQLKGLIGYFNNIIPLRTDLSGDPNFLELISRVRLVALNAYKNQDIPFQNIINLPNLIQTSLTKVLLTVDFKWFPDLGLDKIHSESQFIHPGRVNFDIYLSIWEESEQLQGMLEYKTDLFDDSRISQILTDYQNLLEFLVNNPQKRLSSVPSYSQFVETLSVNSIAEIVQTEYEPPRSVLELQVTQIWQEVLGINPIGVHDNLLALGASSLSAARICERIQQTFNSQLSLAKIFQAPTVAQITKLLFSSDSSLATSSLAPIQPHGNKPPLFLCEGVGIYASLIPYLGLEQPIYGLMREISVHDSKTVEEIAERYLKEIYTVQPQGPYYLGGLSFGGLVAFEIAQQLYAKGEQVALLVLFDTPGPGAYIPKPIHLRILGHANNLFKYSLPYLKNKTQKIIQKSQSNVFKNSTFSSAIAMNQLFRKNVYTISRKYKHKVYPGSITLFSLSERSALSDSLFDPALGYIDPFLGWGSIATEGVKMYQFAAEHLTLLKEPYVQLVGKQLKACLQEAHENKPLTELTAFREKKSEKLFR</sequence>
<dbReference type="PROSITE" id="PS00012">
    <property type="entry name" value="PHOSPHOPANTETHEINE"/>
    <property type="match status" value="1"/>
</dbReference>
<gene>
    <name evidence="5" type="ordered locus">Cyan7822_5887</name>
</gene>
<dbReference type="HOGENOM" id="CLU_013851_0_0_3"/>